<comment type="caution">
    <text evidence="2">The sequence shown here is derived from an EMBL/GenBank/DDBJ whole genome shotgun (WGS) entry which is preliminary data.</text>
</comment>
<evidence type="ECO:0000313" key="3">
    <source>
        <dbReference type="Proteomes" id="UP000233551"/>
    </source>
</evidence>
<dbReference type="Proteomes" id="UP000233551">
    <property type="component" value="Unassembled WGS sequence"/>
</dbReference>
<feature type="region of interest" description="Disordered" evidence="1">
    <location>
        <begin position="1"/>
        <end position="145"/>
    </location>
</feature>
<keyword evidence="3" id="KW-1185">Reference proteome</keyword>
<reference evidence="2 3" key="1">
    <citation type="submission" date="2017-11" db="EMBL/GenBank/DDBJ databases">
        <title>De-novo sequencing of pomegranate (Punica granatum L.) genome.</title>
        <authorList>
            <person name="Akparov Z."/>
            <person name="Amiraslanov A."/>
            <person name="Hajiyeva S."/>
            <person name="Abbasov M."/>
            <person name="Kaur K."/>
            <person name="Hamwieh A."/>
            <person name="Solovyev V."/>
            <person name="Salamov A."/>
            <person name="Braich B."/>
            <person name="Kosarev P."/>
            <person name="Mahmoud A."/>
            <person name="Hajiyev E."/>
            <person name="Babayeva S."/>
            <person name="Izzatullayeva V."/>
            <person name="Mammadov A."/>
            <person name="Mammadov A."/>
            <person name="Sharifova S."/>
            <person name="Ojaghi J."/>
            <person name="Eynullazada K."/>
            <person name="Bayramov B."/>
            <person name="Abdulazimova A."/>
            <person name="Shahmuradov I."/>
        </authorList>
    </citation>
    <scope>NUCLEOTIDE SEQUENCE [LARGE SCALE GENOMIC DNA]</scope>
    <source>
        <strain evidence="3">cv. AG2017</strain>
        <tissue evidence="2">Leaf</tissue>
    </source>
</reference>
<feature type="compositionally biased region" description="Polar residues" evidence="1">
    <location>
        <begin position="1"/>
        <end position="10"/>
    </location>
</feature>
<gene>
    <name evidence="2" type="ORF">CRG98_010314</name>
</gene>
<dbReference type="EMBL" id="PGOL01000513">
    <property type="protein sequence ID" value="PKI69313.1"/>
    <property type="molecule type" value="Genomic_DNA"/>
</dbReference>
<dbReference type="AlphaFoldDB" id="A0A2I0KM38"/>
<feature type="compositionally biased region" description="Basic and acidic residues" evidence="1">
    <location>
        <begin position="11"/>
        <end position="30"/>
    </location>
</feature>
<accession>A0A2I0KM38</accession>
<evidence type="ECO:0000313" key="2">
    <source>
        <dbReference type="EMBL" id="PKI69313.1"/>
    </source>
</evidence>
<protein>
    <submittedName>
        <fullName evidence="2">Uncharacterized protein</fullName>
    </submittedName>
</protein>
<evidence type="ECO:0000256" key="1">
    <source>
        <dbReference type="SAM" id="MobiDB-lite"/>
    </source>
</evidence>
<organism evidence="2 3">
    <name type="scientific">Punica granatum</name>
    <name type="common">Pomegranate</name>
    <dbReference type="NCBI Taxonomy" id="22663"/>
    <lineage>
        <taxon>Eukaryota</taxon>
        <taxon>Viridiplantae</taxon>
        <taxon>Streptophyta</taxon>
        <taxon>Embryophyta</taxon>
        <taxon>Tracheophyta</taxon>
        <taxon>Spermatophyta</taxon>
        <taxon>Magnoliopsida</taxon>
        <taxon>eudicotyledons</taxon>
        <taxon>Gunneridae</taxon>
        <taxon>Pentapetalae</taxon>
        <taxon>rosids</taxon>
        <taxon>malvids</taxon>
        <taxon>Myrtales</taxon>
        <taxon>Lythraceae</taxon>
        <taxon>Punica</taxon>
    </lineage>
</organism>
<proteinExistence type="predicted"/>
<sequence length="145" mass="16413">MPQFVTATTSKGEEGEERRTDEEQPEESRRCTLQFPLESRGFRRRRRRIRGGGEDELMKKNNRKSRRGSEELGKKTTRAGSYSSDKNYCISPIDFAGLSDESAPTSTDEDDSPIDYDRMSDESAPTSSDDGDDSDFGSLVDFEFE</sequence>
<name>A0A2I0KM38_PUNGR</name>